<dbReference type="PROSITE" id="PS51133">
    <property type="entry name" value="ZF_TFIIS_2"/>
    <property type="match status" value="1"/>
</dbReference>
<keyword evidence="10" id="KW-0804">Transcription</keyword>
<dbReference type="CDD" id="cd00183">
    <property type="entry name" value="TFIIS_I"/>
    <property type="match status" value="1"/>
</dbReference>
<evidence type="ECO:0000256" key="6">
    <source>
        <dbReference type="ARBA" id="ARBA00023242"/>
    </source>
</evidence>
<dbReference type="PANTHER" id="PTHR11477">
    <property type="entry name" value="TRANSCRIPTION FACTOR S-II ZINC FINGER DOMAIN-CONTAINING PROTEIN"/>
    <property type="match status" value="1"/>
</dbReference>
<dbReference type="GO" id="GO:0003677">
    <property type="term" value="F:DNA binding"/>
    <property type="evidence" value="ECO:0007669"/>
    <property type="project" value="UniProtKB-KW"/>
</dbReference>
<dbReference type="EMBL" id="CAJFDI010000001">
    <property type="protein sequence ID" value="CAD5211211.1"/>
    <property type="molecule type" value="Genomic_DNA"/>
</dbReference>
<evidence type="ECO:0000256" key="10">
    <source>
        <dbReference type="RuleBase" id="RU368078"/>
    </source>
</evidence>
<dbReference type="AlphaFoldDB" id="A0A1I7S0Y1"/>
<reference evidence="15" key="2">
    <citation type="submission" date="2020-09" db="EMBL/GenBank/DDBJ databases">
        <authorList>
            <person name="Kikuchi T."/>
        </authorList>
    </citation>
    <scope>NUCLEOTIDE SEQUENCE</scope>
    <source>
        <strain evidence="15">Ka4C1</strain>
    </source>
</reference>
<proteinExistence type="inferred from homology"/>
<dbReference type="GO" id="GO:0008270">
    <property type="term" value="F:zinc ion binding"/>
    <property type="evidence" value="ECO:0007669"/>
    <property type="project" value="UniProtKB-UniRule"/>
</dbReference>
<dbReference type="SUPFAM" id="SSF57783">
    <property type="entry name" value="Zinc beta-ribbon"/>
    <property type="match status" value="1"/>
</dbReference>
<dbReference type="GO" id="GO:0006368">
    <property type="term" value="P:transcription elongation by RNA polymerase II"/>
    <property type="evidence" value="ECO:0007669"/>
    <property type="project" value="InterPro"/>
</dbReference>
<evidence type="ECO:0000313" key="18">
    <source>
        <dbReference type="WBParaSite" id="BXY_0665600.1"/>
    </source>
</evidence>
<dbReference type="InterPro" id="IPR006289">
    <property type="entry name" value="TFSII"/>
</dbReference>
<comment type="function">
    <text evidence="7">Necessary for efficient RNA polymerase II transcription elongation past template-encoded arresting sites. The arresting sites in DNA have the property of trapping a certain fraction of elongating RNA polymerases that pass through, resulting in locked ternary complexes. Cleavage of the nascent transcript by S-II allows the resumption of elongation from the new 3'-terminus.</text>
</comment>
<name>A0A1I7S0Y1_BURXY</name>
<dbReference type="SMR" id="A0A1I7S0Y1"/>
<evidence type="ECO:0000256" key="7">
    <source>
        <dbReference type="ARBA" id="ARBA00025408"/>
    </source>
</evidence>
<dbReference type="WBParaSite" id="BXY_0665600.1">
    <property type="protein sequence ID" value="BXY_0665600.1"/>
    <property type="gene ID" value="BXY_0665600"/>
</dbReference>
<feature type="domain" description="TFIIS-type" evidence="12">
    <location>
        <begin position="245"/>
        <end position="285"/>
    </location>
</feature>
<dbReference type="Pfam" id="PF07500">
    <property type="entry name" value="TFIIS_M"/>
    <property type="match status" value="1"/>
</dbReference>
<dbReference type="Pfam" id="PF08711">
    <property type="entry name" value="Med26"/>
    <property type="match status" value="1"/>
</dbReference>
<dbReference type="EMBL" id="CAJFCV020000001">
    <property type="protein sequence ID" value="CAG9087871.1"/>
    <property type="molecule type" value="Genomic_DNA"/>
</dbReference>
<dbReference type="InterPro" id="IPR035100">
    <property type="entry name" value="TF_IIS-typ"/>
</dbReference>
<dbReference type="Proteomes" id="UP000582659">
    <property type="component" value="Unassembled WGS sequence"/>
</dbReference>
<dbReference type="PROSITE" id="PS00466">
    <property type="entry name" value="ZF_TFIIS_1"/>
    <property type="match status" value="1"/>
</dbReference>
<dbReference type="PROSITE" id="PS51319">
    <property type="entry name" value="TFIIS_N"/>
    <property type="match status" value="1"/>
</dbReference>
<feature type="domain" description="TFIIS central" evidence="14">
    <location>
        <begin position="127"/>
        <end position="242"/>
    </location>
</feature>
<dbReference type="InterPro" id="IPR003617">
    <property type="entry name" value="TFIIS/CRSP70_N_sub"/>
</dbReference>
<keyword evidence="10" id="KW-0805">Transcription regulation</keyword>
<evidence type="ECO:0000256" key="8">
    <source>
        <dbReference type="PROSITE-ProRule" id="PRU00472"/>
    </source>
</evidence>
<dbReference type="GO" id="GO:0005634">
    <property type="term" value="C:nucleus"/>
    <property type="evidence" value="ECO:0007669"/>
    <property type="project" value="UniProtKB-SubCell"/>
</dbReference>
<evidence type="ECO:0000256" key="9">
    <source>
        <dbReference type="PROSITE-ProRule" id="PRU00649"/>
    </source>
</evidence>
<dbReference type="SMART" id="SM00509">
    <property type="entry name" value="TFS2N"/>
    <property type="match status" value="1"/>
</dbReference>
<evidence type="ECO:0000256" key="2">
    <source>
        <dbReference type="ARBA" id="ARBA00009647"/>
    </source>
</evidence>
<evidence type="ECO:0000256" key="4">
    <source>
        <dbReference type="ARBA" id="ARBA00022771"/>
    </source>
</evidence>
<dbReference type="SUPFAM" id="SSF46942">
    <property type="entry name" value="Elongation factor TFIIS domain 2"/>
    <property type="match status" value="1"/>
</dbReference>
<evidence type="ECO:0000313" key="16">
    <source>
        <dbReference type="Proteomes" id="UP000095284"/>
    </source>
</evidence>
<organism evidence="16 18">
    <name type="scientific">Bursaphelenchus xylophilus</name>
    <name type="common">Pinewood nematode worm</name>
    <name type="synonym">Aphelenchoides xylophilus</name>
    <dbReference type="NCBI Taxonomy" id="6326"/>
    <lineage>
        <taxon>Eukaryota</taxon>
        <taxon>Metazoa</taxon>
        <taxon>Ecdysozoa</taxon>
        <taxon>Nematoda</taxon>
        <taxon>Chromadorea</taxon>
        <taxon>Rhabditida</taxon>
        <taxon>Tylenchina</taxon>
        <taxon>Tylenchomorpha</taxon>
        <taxon>Aphelenchoidea</taxon>
        <taxon>Aphelenchoididae</taxon>
        <taxon>Bursaphelenchus</taxon>
    </lineage>
</organism>
<dbReference type="SMART" id="SM00510">
    <property type="entry name" value="TFS2M"/>
    <property type="match status" value="1"/>
</dbReference>
<gene>
    <name evidence="15" type="ORF">BXYJ_LOCUS2315</name>
</gene>
<dbReference type="Proteomes" id="UP000095284">
    <property type="component" value="Unplaced"/>
</dbReference>
<feature type="region of interest" description="Disordered" evidence="11">
    <location>
        <begin position="83"/>
        <end position="111"/>
    </location>
</feature>
<keyword evidence="10" id="KW-0238">DNA-binding</keyword>
<dbReference type="Gene3D" id="2.20.25.10">
    <property type="match status" value="1"/>
</dbReference>
<dbReference type="InterPro" id="IPR036575">
    <property type="entry name" value="TFIIS_cen_dom_sf"/>
</dbReference>
<feature type="domain" description="TFIIS N-terminal" evidence="13">
    <location>
        <begin position="1"/>
        <end position="84"/>
    </location>
</feature>
<comment type="similarity">
    <text evidence="2 10">Belongs to the TFS-II family.</text>
</comment>
<keyword evidence="17" id="KW-1185">Reference proteome</keyword>
<dbReference type="InterPro" id="IPR003618">
    <property type="entry name" value="TFIIS_cen_dom"/>
</dbReference>
<dbReference type="FunFam" id="2.20.25.10:FF:000001">
    <property type="entry name" value="Probable Transcription elongation factor S-II"/>
    <property type="match status" value="1"/>
</dbReference>
<dbReference type="SUPFAM" id="SSF47676">
    <property type="entry name" value="Conserved domain common to transcription factors TFIIS, elongin A, CRSP70"/>
    <property type="match status" value="1"/>
</dbReference>
<evidence type="ECO:0000256" key="5">
    <source>
        <dbReference type="ARBA" id="ARBA00022833"/>
    </source>
</evidence>
<evidence type="ECO:0000256" key="3">
    <source>
        <dbReference type="ARBA" id="ARBA00022723"/>
    </source>
</evidence>
<protein>
    <recommendedName>
        <fullName evidence="10">Transcription elongation factor</fullName>
    </recommendedName>
</protein>
<dbReference type="OrthoDB" id="44867at2759"/>
<keyword evidence="3 10" id="KW-0479">Metal-binding</keyword>
<dbReference type="Gene3D" id="1.20.930.10">
    <property type="entry name" value="Conserved domain common to transcription factors TFIIS, elongin A, CRSP70"/>
    <property type="match status" value="1"/>
</dbReference>
<keyword evidence="6 9" id="KW-0539">Nucleus</keyword>
<evidence type="ECO:0000256" key="1">
    <source>
        <dbReference type="ARBA" id="ARBA00004123"/>
    </source>
</evidence>
<sequence length="287" mass="32187">MSSVEDSVISLKVKCQKIVDGKKDMDEAYGLLEGLEQIAITVEVLTKTRIGMTVNDLRKKTKDEKLAKRAKALIKKWKAMIDTGGGGNTKEKESKPANGVTKSESPAPVQTQPQVFKRTAAASNDSTRCQSITVLAKSLRAGELPDGTQDPDELAERIEEAIFQFTGGVNDRYRSNIRSRIFNLRDKKNPALRENVLTGAVRPERFAQMTAEEMASDEMKKQRESFHKEAINEHQMAVQEGTPSDMFRCGRCGKNNCTYNQMQTRSADEPMTTFVFCRTCGNRWKFC</sequence>
<dbReference type="PIRSF" id="PIRSF006704">
    <property type="entry name" value="TF_IIS"/>
    <property type="match status" value="1"/>
</dbReference>
<feature type="compositionally biased region" description="Polar residues" evidence="11">
    <location>
        <begin position="100"/>
        <end position="111"/>
    </location>
</feature>
<dbReference type="SMART" id="SM00440">
    <property type="entry name" value="ZnF_C2C2"/>
    <property type="match status" value="1"/>
</dbReference>
<dbReference type="Proteomes" id="UP000659654">
    <property type="component" value="Unassembled WGS sequence"/>
</dbReference>
<dbReference type="Gene3D" id="1.10.472.30">
    <property type="entry name" value="Transcription elongation factor S-II, central domain"/>
    <property type="match status" value="1"/>
</dbReference>
<keyword evidence="4 8" id="KW-0863">Zinc-finger</keyword>
<evidence type="ECO:0000259" key="12">
    <source>
        <dbReference type="PROSITE" id="PS51133"/>
    </source>
</evidence>
<dbReference type="eggNOG" id="KOG1105">
    <property type="taxonomic scope" value="Eukaryota"/>
</dbReference>
<evidence type="ECO:0000259" key="13">
    <source>
        <dbReference type="PROSITE" id="PS51319"/>
    </source>
</evidence>
<dbReference type="Pfam" id="PF01096">
    <property type="entry name" value="Zn_ribbon_TFIIS"/>
    <property type="match status" value="1"/>
</dbReference>
<dbReference type="NCBIfam" id="TIGR01385">
    <property type="entry name" value="TFSII"/>
    <property type="match status" value="1"/>
</dbReference>
<dbReference type="CDD" id="cd13749">
    <property type="entry name" value="Zn-ribbon_TFIIS"/>
    <property type="match status" value="1"/>
</dbReference>
<dbReference type="PANTHER" id="PTHR11477:SF0">
    <property type="entry name" value="IP08861P-RELATED"/>
    <property type="match status" value="1"/>
</dbReference>
<dbReference type="PROSITE" id="PS51321">
    <property type="entry name" value="TFIIS_CENTRAL"/>
    <property type="match status" value="1"/>
</dbReference>
<dbReference type="InterPro" id="IPR035441">
    <property type="entry name" value="TFIIS/LEDGF_dom_sf"/>
</dbReference>
<comment type="subcellular location">
    <subcellularLocation>
        <location evidence="1 9 10">Nucleus</location>
    </subcellularLocation>
</comment>
<dbReference type="InterPro" id="IPR017923">
    <property type="entry name" value="TFIIS_N"/>
</dbReference>
<reference evidence="18" key="1">
    <citation type="submission" date="2016-11" db="UniProtKB">
        <authorList>
            <consortium name="WormBaseParasite"/>
        </authorList>
    </citation>
    <scope>IDENTIFICATION</scope>
</reference>
<evidence type="ECO:0000313" key="15">
    <source>
        <dbReference type="EMBL" id="CAD5211211.1"/>
    </source>
</evidence>
<accession>A0A1I7S0Y1</accession>
<evidence type="ECO:0000256" key="11">
    <source>
        <dbReference type="SAM" id="MobiDB-lite"/>
    </source>
</evidence>
<dbReference type="InterPro" id="IPR001222">
    <property type="entry name" value="Znf_TFIIS"/>
</dbReference>
<keyword evidence="5 10" id="KW-0862">Zinc</keyword>
<evidence type="ECO:0000313" key="17">
    <source>
        <dbReference type="Proteomes" id="UP000659654"/>
    </source>
</evidence>
<evidence type="ECO:0000259" key="14">
    <source>
        <dbReference type="PROSITE" id="PS51321"/>
    </source>
</evidence>